<dbReference type="GO" id="GO:0005615">
    <property type="term" value="C:extracellular space"/>
    <property type="evidence" value="ECO:0007669"/>
    <property type="project" value="TreeGrafter"/>
</dbReference>
<dbReference type="Gene3D" id="1.25.40.420">
    <property type="match status" value="1"/>
</dbReference>
<feature type="compositionally biased region" description="Basic and acidic residues" evidence="1">
    <location>
        <begin position="37"/>
        <end position="52"/>
    </location>
</feature>
<reference evidence="3" key="1">
    <citation type="submission" date="2025-08" db="UniProtKB">
        <authorList>
            <consortium name="Ensembl"/>
        </authorList>
    </citation>
    <scope>IDENTIFICATION</scope>
</reference>
<dbReference type="OMA" id="ALVYPCP"/>
<dbReference type="PANTHER" id="PTHR24410">
    <property type="entry name" value="HL07962P-RELATED"/>
    <property type="match status" value="1"/>
</dbReference>
<dbReference type="Ensembl" id="ENSVKKT00000006351.1">
    <property type="protein sequence ID" value="ENSVKKP00000006189.1"/>
    <property type="gene ID" value="ENSVKKG00000004492.1"/>
</dbReference>
<accession>A0A8D2IZN5</accession>
<dbReference type="InterPro" id="IPR011705">
    <property type="entry name" value="BACK"/>
</dbReference>
<dbReference type="SMART" id="SM00875">
    <property type="entry name" value="BACK"/>
    <property type="match status" value="1"/>
</dbReference>
<evidence type="ECO:0000256" key="1">
    <source>
        <dbReference type="SAM" id="MobiDB-lite"/>
    </source>
</evidence>
<protein>
    <recommendedName>
        <fullName evidence="2">BACK domain-containing protein</fullName>
    </recommendedName>
</protein>
<evidence type="ECO:0000259" key="2">
    <source>
        <dbReference type="SMART" id="SM00875"/>
    </source>
</evidence>
<reference evidence="3" key="2">
    <citation type="submission" date="2025-09" db="UniProtKB">
        <authorList>
            <consortium name="Ensembl"/>
        </authorList>
    </citation>
    <scope>IDENTIFICATION</scope>
</reference>
<evidence type="ECO:0000313" key="4">
    <source>
        <dbReference type="Proteomes" id="UP000694545"/>
    </source>
</evidence>
<evidence type="ECO:0000313" key="3">
    <source>
        <dbReference type="Ensembl" id="ENSVKKP00000006189.1"/>
    </source>
</evidence>
<organism evidence="3 4">
    <name type="scientific">Varanus komodoensis</name>
    <name type="common">Komodo dragon</name>
    <dbReference type="NCBI Taxonomy" id="61221"/>
    <lineage>
        <taxon>Eukaryota</taxon>
        <taxon>Metazoa</taxon>
        <taxon>Chordata</taxon>
        <taxon>Craniata</taxon>
        <taxon>Vertebrata</taxon>
        <taxon>Euteleostomi</taxon>
        <taxon>Lepidosauria</taxon>
        <taxon>Squamata</taxon>
        <taxon>Bifurcata</taxon>
        <taxon>Unidentata</taxon>
        <taxon>Episquamata</taxon>
        <taxon>Toxicofera</taxon>
        <taxon>Anguimorpha</taxon>
        <taxon>Paleoanguimorpha</taxon>
        <taxon>Varanoidea</taxon>
        <taxon>Varanidae</taxon>
        <taxon>Varanus</taxon>
    </lineage>
</organism>
<dbReference type="AlphaFoldDB" id="A0A8D2IZN5"/>
<dbReference type="InterPro" id="IPR051481">
    <property type="entry name" value="BTB-POZ/Galectin-3-binding"/>
</dbReference>
<dbReference type="GO" id="GO:0031012">
    <property type="term" value="C:extracellular matrix"/>
    <property type="evidence" value="ECO:0007669"/>
    <property type="project" value="TreeGrafter"/>
</dbReference>
<name>A0A8D2IZN5_VARKO</name>
<dbReference type="Proteomes" id="UP000694545">
    <property type="component" value="Unplaced"/>
</dbReference>
<keyword evidence="4" id="KW-1185">Reference proteome</keyword>
<sequence>IGGLLLAQGAATPESSKGGNPGQVLQEAFQKAPAVREAAKTEQDNNENERTQEPLSHLLVARYAMRHCTMRDFTKILTFLLDHSGGFSEDFGKLYDSQQGCDLNIIVLVAEKTMEPLSLCAHRLILHTNHEAHVLLPESGNSSTLQVEEECLYFYSRQIEISMNSVKCFHKLAVAYGIASLQAYCNQIFLSIFPLDPSFHVHLELYDYSLTSGDAQLQEVILQYLAWNFEALTRTEAWLALSSEKMKALLSRTDVVIESEWSLLKALYHWARSNVTTRGLWEKIRFPMLLPEQLLELRFTLALHKDGENKYQRNIMDALDFHTVPLKFLRQYKLHDLSSDSYVPRFYTGSAWSRHLVYNPSLQWFISDHLDGSNLFPPFETSKHPSFLFKTQNISWSFSYQVLPTNSQTDSSSSSDISLVLHHALPDSSDDAIQYENKALLLCQNFVIDVVNIQNGTAVVPSVASSACPNGYSSFVAVVRPVYKLNT</sequence>
<feature type="region of interest" description="Disordered" evidence="1">
    <location>
        <begin position="1"/>
        <end position="53"/>
    </location>
</feature>
<dbReference type="PANTHER" id="PTHR24410:SF16">
    <property type="entry name" value="GALECTIN-3-BINDING PROTEIN"/>
    <property type="match status" value="1"/>
</dbReference>
<dbReference type="Pfam" id="PF07707">
    <property type="entry name" value="BACK"/>
    <property type="match status" value="1"/>
</dbReference>
<proteinExistence type="predicted"/>
<feature type="domain" description="BACK" evidence="2">
    <location>
        <begin position="202"/>
        <end position="298"/>
    </location>
</feature>